<dbReference type="EMBL" id="JAGDFM010000146">
    <property type="protein sequence ID" value="KAG7384491.1"/>
    <property type="molecule type" value="Genomic_DNA"/>
</dbReference>
<protein>
    <submittedName>
        <fullName evidence="1">Uncharacterized protein</fullName>
    </submittedName>
</protein>
<evidence type="ECO:0000313" key="2">
    <source>
        <dbReference type="Proteomes" id="UP000694044"/>
    </source>
</evidence>
<reference evidence="1" key="1">
    <citation type="submission" date="2021-02" db="EMBL/GenBank/DDBJ databases">
        <authorList>
            <person name="Palmer J.M."/>
        </authorList>
    </citation>
    <scope>NUCLEOTIDE SEQUENCE</scope>
    <source>
        <strain evidence="1">SCRP734</strain>
    </source>
</reference>
<keyword evidence="2" id="KW-1185">Reference proteome</keyword>
<sequence length="104" mass="11223">MAGGHILSGDAIRKLDAQDNRDLLGIEVTTLSSMRNCYSNDDHGEPSDAIFHKSPYPDIAIPDMTMWQVAEKQAKINADTPAFVCGLTREAISFSDPLGCGAPE</sequence>
<evidence type="ECO:0000313" key="1">
    <source>
        <dbReference type="EMBL" id="KAG7384491.1"/>
    </source>
</evidence>
<organism evidence="1 2">
    <name type="scientific">Phytophthora pseudosyringae</name>
    <dbReference type="NCBI Taxonomy" id="221518"/>
    <lineage>
        <taxon>Eukaryota</taxon>
        <taxon>Sar</taxon>
        <taxon>Stramenopiles</taxon>
        <taxon>Oomycota</taxon>
        <taxon>Peronosporomycetes</taxon>
        <taxon>Peronosporales</taxon>
        <taxon>Peronosporaceae</taxon>
        <taxon>Phytophthora</taxon>
    </lineage>
</organism>
<gene>
    <name evidence="1" type="ORF">PHYPSEUDO_002543</name>
</gene>
<comment type="caution">
    <text evidence="1">The sequence shown here is derived from an EMBL/GenBank/DDBJ whole genome shotgun (WGS) entry which is preliminary data.</text>
</comment>
<name>A0A8T1VTH9_9STRA</name>
<dbReference type="Proteomes" id="UP000694044">
    <property type="component" value="Unassembled WGS sequence"/>
</dbReference>
<accession>A0A8T1VTH9</accession>
<proteinExistence type="predicted"/>
<dbReference type="AlphaFoldDB" id="A0A8T1VTH9"/>